<dbReference type="HOGENOM" id="CLU_3047881_0_0_0"/>
<reference evidence="2" key="1">
    <citation type="submission" date="2009-09" db="EMBL/GenBank/DDBJ databases">
        <title>The complete chromosome of Sebaldella termitidis ATCC 33386.</title>
        <authorList>
            <consortium name="US DOE Joint Genome Institute (JGI-PGF)"/>
            <person name="Lucas S."/>
            <person name="Copeland A."/>
            <person name="Lapidus A."/>
            <person name="Glavina del Rio T."/>
            <person name="Dalin E."/>
            <person name="Tice H."/>
            <person name="Bruce D."/>
            <person name="Goodwin L."/>
            <person name="Pitluck S."/>
            <person name="Kyrpides N."/>
            <person name="Mavromatis K."/>
            <person name="Ivanova N."/>
            <person name="Mikhailova N."/>
            <person name="Sims D."/>
            <person name="Meincke L."/>
            <person name="Brettin T."/>
            <person name="Detter J.C."/>
            <person name="Han C."/>
            <person name="Larimer F."/>
            <person name="Land M."/>
            <person name="Hauser L."/>
            <person name="Markowitz V."/>
            <person name="Cheng J.F."/>
            <person name="Hugenholtz P."/>
            <person name="Woyke T."/>
            <person name="Wu D."/>
            <person name="Eisen J.A."/>
        </authorList>
    </citation>
    <scope>NUCLEOTIDE SEQUENCE [LARGE SCALE GENOMIC DNA]</scope>
    <source>
        <strain evidence="2">ATCC 33386 / NCTC 11300</strain>
    </source>
</reference>
<protein>
    <recommendedName>
        <fullName evidence="3">Lipoprotein</fullName>
    </recommendedName>
</protein>
<evidence type="ECO:0000313" key="2">
    <source>
        <dbReference type="Proteomes" id="UP000000845"/>
    </source>
</evidence>
<gene>
    <name evidence="1" type="ordered locus">Sterm_1319</name>
</gene>
<keyword evidence="2" id="KW-1185">Reference proteome</keyword>
<organism evidence="1 2">
    <name type="scientific">Sebaldella termitidis (strain ATCC 33386 / NCTC 11300)</name>
    <dbReference type="NCBI Taxonomy" id="526218"/>
    <lineage>
        <taxon>Bacteria</taxon>
        <taxon>Fusobacteriati</taxon>
        <taxon>Fusobacteriota</taxon>
        <taxon>Fusobacteriia</taxon>
        <taxon>Fusobacteriales</taxon>
        <taxon>Leptotrichiaceae</taxon>
        <taxon>Sebaldella</taxon>
    </lineage>
</organism>
<name>D1AHF1_SEBTE</name>
<dbReference type="STRING" id="526218.Sterm_1319"/>
<dbReference type="EMBL" id="CP001739">
    <property type="protein sequence ID" value="ACZ08185.1"/>
    <property type="molecule type" value="Genomic_DNA"/>
</dbReference>
<dbReference type="Proteomes" id="UP000000845">
    <property type="component" value="Chromosome"/>
</dbReference>
<dbReference type="AlphaFoldDB" id="D1AHF1"/>
<dbReference type="PROSITE" id="PS51257">
    <property type="entry name" value="PROKAR_LIPOPROTEIN"/>
    <property type="match status" value="1"/>
</dbReference>
<evidence type="ECO:0008006" key="3">
    <source>
        <dbReference type="Google" id="ProtNLM"/>
    </source>
</evidence>
<dbReference type="RefSeq" id="WP_012860781.1">
    <property type="nucleotide sequence ID" value="NC_013517.1"/>
</dbReference>
<accession>D1AHF1</accession>
<proteinExistence type="predicted"/>
<reference evidence="1 2" key="2">
    <citation type="journal article" date="2010" name="Stand. Genomic Sci.">
        <title>Complete genome sequence of Sebaldella termitidis type strain (NCTC 11300).</title>
        <authorList>
            <person name="Harmon-Smith M."/>
            <person name="Celia L."/>
            <person name="Chertkov O."/>
            <person name="Lapidus A."/>
            <person name="Copeland A."/>
            <person name="Glavina Del Rio T."/>
            <person name="Nolan M."/>
            <person name="Lucas S."/>
            <person name="Tice H."/>
            <person name="Cheng J.F."/>
            <person name="Han C."/>
            <person name="Detter J.C."/>
            <person name="Bruce D."/>
            <person name="Goodwin L."/>
            <person name="Pitluck S."/>
            <person name="Pati A."/>
            <person name="Liolios K."/>
            <person name="Ivanova N."/>
            <person name="Mavromatis K."/>
            <person name="Mikhailova N."/>
            <person name="Chen A."/>
            <person name="Palaniappan K."/>
            <person name="Land M."/>
            <person name="Hauser L."/>
            <person name="Chang Y.J."/>
            <person name="Jeffries C.D."/>
            <person name="Brettin T."/>
            <person name="Goker M."/>
            <person name="Beck B."/>
            <person name="Bristow J."/>
            <person name="Eisen J.A."/>
            <person name="Markowitz V."/>
            <person name="Hugenholtz P."/>
            <person name="Kyrpides N.C."/>
            <person name="Klenk H.P."/>
            <person name="Chen F."/>
        </authorList>
    </citation>
    <scope>NUCLEOTIDE SEQUENCE [LARGE SCALE GENOMIC DNA]</scope>
    <source>
        <strain evidence="2">ATCC 33386 / NCTC 11300</strain>
    </source>
</reference>
<evidence type="ECO:0000313" key="1">
    <source>
        <dbReference type="EMBL" id="ACZ08185.1"/>
    </source>
</evidence>
<sequence length="54" mass="6159">MVEKILIILILCLGTLGCDAMLSEADKQLKVIEKLEKIFQKSWKITDKLLLDIV</sequence>
<dbReference type="KEGG" id="str:Sterm_1319"/>